<feature type="domain" description="SIS" evidence="3">
    <location>
        <begin position="132"/>
        <end position="269"/>
    </location>
</feature>
<feature type="transmembrane region" description="Helical" evidence="1">
    <location>
        <begin position="242"/>
        <end position="265"/>
    </location>
</feature>
<dbReference type="AlphaFoldDB" id="A0A1B2I6W4"/>
<evidence type="ECO:0000256" key="1">
    <source>
        <dbReference type="SAM" id="Phobius"/>
    </source>
</evidence>
<dbReference type="Proteomes" id="UP000093044">
    <property type="component" value="Chromosome"/>
</dbReference>
<keyword evidence="1" id="KW-0812">Transmembrane</keyword>
<feature type="domain" description="HTH rpiR-type" evidence="2">
    <location>
        <begin position="7"/>
        <end position="83"/>
    </location>
</feature>
<dbReference type="PROSITE" id="PS51071">
    <property type="entry name" value="HTH_RPIR"/>
    <property type="match status" value="1"/>
</dbReference>
<dbReference type="PROSITE" id="PS51464">
    <property type="entry name" value="SIS"/>
    <property type="match status" value="1"/>
</dbReference>
<dbReference type="GO" id="GO:0097367">
    <property type="term" value="F:carbohydrate derivative binding"/>
    <property type="evidence" value="ECO:0007669"/>
    <property type="project" value="InterPro"/>
</dbReference>
<dbReference type="Gene3D" id="1.10.10.10">
    <property type="entry name" value="Winged helix-like DNA-binding domain superfamily/Winged helix DNA-binding domain"/>
    <property type="match status" value="1"/>
</dbReference>
<sequence>MAKETNTSMLQRVAAKSGNLSPKQLKLAQYIEKNYMSLAYITMTELASLADVSETTVVRFVSQLGYNGFPLFMAALRKEIDQAAKPKSMDKFDLEHKKYVFPDDTCQAIFTLEMQVMRDTLAKIDTKKHQKAVDMIYDAPAVIILGCGANRCCTQALGFALQVIHPRVQLIEKLGLSEAATVNSMPEGTVCIVFTTPRYPRETQEMVDIIKKKGFKIIGISNSILAPIVPDCDIFFQIPVKYVTFIDTNAAFMALIHSLTFGLHLKDKRKIKQRIEDYNKFTREYNYYVEDSLELVDF</sequence>
<evidence type="ECO:0000313" key="4">
    <source>
        <dbReference type="EMBL" id="ANZ45696.1"/>
    </source>
</evidence>
<dbReference type="GO" id="GO:0003700">
    <property type="term" value="F:DNA-binding transcription factor activity"/>
    <property type="evidence" value="ECO:0007669"/>
    <property type="project" value="InterPro"/>
</dbReference>
<dbReference type="Gene3D" id="3.40.50.10490">
    <property type="entry name" value="Glucose-6-phosphate isomerase like protein, domain 1"/>
    <property type="match status" value="1"/>
</dbReference>
<gene>
    <name evidence="4" type="ORF">BED41_11785</name>
</gene>
<name>A0A1B2I6W4_9BACT</name>
<dbReference type="Pfam" id="PF01380">
    <property type="entry name" value="SIS"/>
    <property type="match status" value="1"/>
</dbReference>
<evidence type="ECO:0000259" key="3">
    <source>
        <dbReference type="PROSITE" id="PS51464"/>
    </source>
</evidence>
<dbReference type="SUPFAM" id="SSF46689">
    <property type="entry name" value="Homeodomain-like"/>
    <property type="match status" value="1"/>
</dbReference>
<dbReference type="PANTHER" id="PTHR30514">
    <property type="entry name" value="GLUCOKINASE"/>
    <property type="match status" value="1"/>
</dbReference>
<dbReference type="PANTHER" id="PTHR30514:SF18">
    <property type="entry name" value="RPIR-FAMILY TRANSCRIPTIONAL REGULATOR"/>
    <property type="match status" value="1"/>
</dbReference>
<dbReference type="InterPro" id="IPR046348">
    <property type="entry name" value="SIS_dom_sf"/>
</dbReference>
<protein>
    <recommendedName>
        <fullName evidence="6">RpiR family transcriptional regulator</fullName>
    </recommendedName>
</protein>
<dbReference type="InterPro" id="IPR047640">
    <property type="entry name" value="RpiR-like"/>
</dbReference>
<dbReference type="InterPro" id="IPR036388">
    <property type="entry name" value="WH-like_DNA-bd_sf"/>
</dbReference>
<dbReference type="InterPro" id="IPR000281">
    <property type="entry name" value="HTH_RpiR"/>
</dbReference>
<dbReference type="OrthoDB" id="5251at2"/>
<dbReference type="KEGG" id="cpor:BED41_11785"/>
<dbReference type="InterPro" id="IPR001347">
    <property type="entry name" value="SIS_dom"/>
</dbReference>
<dbReference type="InterPro" id="IPR009057">
    <property type="entry name" value="Homeodomain-like_sf"/>
</dbReference>
<keyword evidence="5" id="KW-1185">Reference proteome</keyword>
<evidence type="ECO:0000259" key="2">
    <source>
        <dbReference type="PROSITE" id="PS51071"/>
    </source>
</evidence>
<dbReference type="GeneID" id="83058527"/>
<accession>A0A1B2I6W4</accession>
<dbReference type="GO" id="GO:1901135">
    <property type="term" value="P:carbohydrate derivative metabolic process"/>
    <property type="evidence" value="ECO:0007669"/>
    <property type="project" value="InterPro"/>
</dbReference>
<dbReference type="EMBL" id="CP016757">
    <property type="protein sequence ID" value="ANZ45696.1"/>
    <property type="molecule type" value="Genomic_DNA"/>
</dbReference>
<reference evidence="4" key="1">
    <citation type="submission" date="2016-08" db="EMBL/GenBank/DDBJ databases">
        <title>Complete genome of Cloacibacillus porcorum.</title>
        <authorList>
            <person name="Looft T."/>
            <person name="Bayles D.O."/>
            <person name="Alt D.P."/>
        </authorList>
    </citation>
    <scope>NUCLEOTIDE SEQUENCE [LARGE SCALE GENOMIC DNA]</scope>
    <source>
        <strain evidence="4">CL-84</strain>
    </source>
</reference>
<keyword evidence="1" id="KW-1133">Transmembrane helix</keyword>
<dbReference type="Pfam" id="PF01418">
    <property type="entry name" value="HTH_6"/>
    <property type="match status" value="1"/>
</dbReference>
<dbReference type="SUPFAM" id="SSF53697">
    <property type="entry name" value="SIS domain"/>
    <property type="match status" value="1"/>
</dbReference>
<evidence type="ECO:0000313" key="5">
    <source>
        <dbReference type="Proteomes" id="UP000093044"/>
    </source>
</evidence>
<evidence type="ECO:0008006" key="6">
    <source>
        <dbReference type="Google" id="ProtNLM"/>
    </source>
</evidence>
<proteinExistence type="predicted"/>
<organism evidence="4 5">
    <name type="scientific">Cloacibacillus porcorum</name>
    <dbReference type="NCBI Taxonomy" id="1197717"/>
    <lineage>
        <taxon>Bacteria</taxon>
        <taxon>Thermotogati</taxon>
        <taxon>Synergistota</taxon>
        <taxon>Synergistia</taxon>
        <taxon>Synergistales</taxon>
        <taxon>Synergistaceae</taxon>
        <taxon>Cloacibacillus</taxon>
    </lineage>
</organism>
<dbReference type="GO" id="GO:0003677">
    <property type="term" value="F:DNA binding"/>
    <property type="evidence" value="ECO:0007669"/>
    <property type="project" value="InterPro"/>
</dbReference>
<dbReference type="RefSeq" id="WP_066746490.1">
    <property type="nucleotide sequence ID" value="NZ_CP016757.1"/>
</dbReference>
<keyword evidence="1" id="KW-0472">Membrane</keyword>